<accession>A0AAV7S1S7</accession>
<reference evidence="2" key="1">
    <citation type="journal article" date="2022" name="bioRxiv">
        <title>Sequencing and chromosome-scale assembly of the giantPleurodeles waltlgenome.</title>
        <authorList>
            <person name="Brown T."/>
            <person name="Elewa A."/>
            <person name="Iarovenko S."/>
            <person name="Subramanian E."/>
            <person name="Araus A.J."/>
            <person name="Petzold A."/>
            <person name="Susuki M."/>
            <person name="Suzuki K.-i.T."/>
            <person name="Hayashi T."/>
            <person name="Toyoda A."/>
            <person name="Oliveira C."/>
            <person name="Osipova E."/>
            <person name="Leigh N.D."/>
            <person name="Simon A."/>
            <person name="Yun M.H."/>
        </authorList>
    </citation>
    <scope>NUCLEOTIDE SEQUENCE</scope>
    <source>
        <strain evidence="2">20211129_DDA</strain>
        <tissue evidence="2">Liver</tissue>
    </source>
</reference>
<gene>
    <name evidence="2" type="ORF">NDU88_009928</name>
</gene>
<feature type="compositionally biased region" description="Basic residues" evidence="1">
    <location>
        <begin position="141"/>
        <end position="154"/>
    </location>
</feature>
<keyword evidence="3" id="KW-1185">Reference proteome</keyword>
<evidence type="ECO:0000256" key="1">
    <source>
        <dbReference type="SAM" id="MobiDB-lite"/>
    </source>
</evidence>
<organism evidence="2 3">
    <name type="scientific">Pleurodeles waltl</name>
    <name type="common">Iberian ribbed newt</name>
    <dbReference type="NCBI Taxonomy" id="8319"/>
    <lineage>
        <taxon>Eukaryota</taxon>
        <taxon>Metazoa</taxon>
        <taxon>Chordata</taxon>
        <taxon>Craniata</taxon>
        <taxon>Vertebrata</taxon>
        <taxon>Euteleostomi</taxon>
        <taxon>Amphibia</taxon>
        <taxon>Batrachia</taxon>
        <taxon>Caudata</taxon>
        <taxon>Salamandroidea</taxon>
        <taxon>Salamandridae</taxon>
        <taxon>Pleurodelinae</taxon>
        <taxon>Pleurodeles</taxon>
    </lineage>
</organism>
<protein>
    <submittedName>
        <fullName evidence="2">Uncharacterized protein</fullName>
    </submittedName>
</protein>
<feature type="region of interest" description="Disordered" evidence="1">
    <location>
        <begin position="76"/>
        <end position="154"/>
    </location>
</feature>
<dbReference type="Proteomes" id="UP001066276">
    <property type="component" value="Chromosome 5"/>
</dbReference>
<name>A0AAV7S1S7_PLEWA</name>
<evidence type="ECO:0000313" key="2">
    <source>
        <dbReference type="EMBL" id="KAJ1157213.1"/>
    </source>
</evidence>
<evidence type="ECO:0000313" key="3">
    <source>
        <dbReference type="Proteomes" id="UP001066276"/>
    </source>
</evidence>
<sequence length="154" mass="16129">MTPAVVALYDTVLCSQARHPRSAPSRQGLDQVRIVLLCAQFRGPSSFTNRHVLTQHRGPGQAANLPLGAWSLLQHAGQDRHSSTGPGPLCSSHSARGLEQSAALQSPRARGSTPASPAGTGTPGALRVREPLLASASHLRGSARHRRASCARPG</sequence>
<proteinExistence type="predicted"/>
<comment type="caution">
    <text evidence="2">The sequence shown here is derived from an EMBL/GenBank/DDBJ whole genome shotgun (WGS) entry which is preliminary data.</text>
</comment>
<dbReference type="AlphaFoldDB" id="A0AAV7S1S7"/>
<dbReference type="EMBL" id="JANPWB010000009">
    <property type="protein sequence ID" value="KAJ1157213.1"/>
    <property type="molecule type" value="Genomic_DNA"/>
</dbReference>